<dbReference type="PRINTS" id="PR00455">
    <property type="entry name" value="HTHTETR"/>
</dbReference>
<dbReference type="PROSITE" id="PS50977">
    <property type="entry name" value="HTH_TETR_2"/>
    <property type="match status" value="1"/>
</dbReference>
<sequence length="195" mass="22353">MEYSFQLVYICNVNKKESILLAALSLLTEKGVHNTPMSAIAKAAGTGMGTIYNYFPNKELLINEIYVNIKESEKSVFIDFSLEKPIKSQFENYFSSIIDFFINNPSYFKFMEQLQASPIITDESRAVGEKSVAPVLNLLVKGKEERIIKNIEIDEMLIFIGGAILSYLRWYFNQPEVKPVSLENQIRMVWDAIKE</sequence>
<comment type="caution">
    <text evidence="4">The sequence shown here is derived from an EMBL/GenBank/DDBJ whole genome shotgun (WGS) entry which is preliminary data.</text>
</comment>
<dbReference type="PANTHER" id="PTHR43479">
    <property type="entry name" value="ACREF/ENVCD OPERON REPRESSOR-RELATED"/>
    <property type="match status" value="1"/>
</dbReference>
<dbReference type="Proteomes" id="UP000294824">
    <property type="component" value="Unassembled WGS sequence"/>
</dbReference>
<dbReference type="Gene3D" id="1.10.357.10">
    <property type="entry name" value="Tetracycline Repressor, domain 2"/>
    <property type="match status" value="1"/>
</dbReference>
<dbReference type="InterPro" id="IPR036271">
    <property type="entry name" value="Tet_transcr_reg_TetR-rel_C_sf"/>
</dbReference>
<dbReference type="InterPro" id="IPR009057">
    <property type="entry name" value="Homeodomain-like_sf"/>
</dbReference>
<evidence type="ECO:0000313" key="5">
    <source>
        <dbReference type="Proteomes" id="UP000294824"/>
    </source>
</evidence>
<evidence type="ECO:0000256" key="2">
    <source>
        <dbReference type="PROSITE-ProRule" id="PRU00335"/>
    </source>
</evidence>
<dbReference type="Pfam" id="PF00440">
    <property type="entry name" value="TetR_N"/>
    <property type="match status" value="1"/>
</dbReference>
<feature type="DNA-binding region" description="H-T-H motif" evidence="2">
    <location>
        <begin position="36"/>
        <end position="55"/>
    </location>
</feature>
<dbReference type="Pfam" id="PF22604">
    <property type="entry name" value="TetR_HI_0893_C"/>
    <property type="match status" value="1"/>
</dbReference>
<reference evidence="4 5" key="1">
    <citation type="submission" date="2019-03" db="EMBL/GenBank/DDBJ databases">
        <title>Genomic Encyclopedia of Type Strains, Phase III (KMG-III): the genomes of soil and plant-associated and newly described type strains.</title>
        <authorList>
            <person name="Whitman W."/>
        </authorList>
    </citation>
    <scope>NUCLEOTIDE SEQUENCE [LARGE SCALE GENOMIC DNA]</scope>
    <source>
        <strain evidence="4 5">CECT 8301</strain>
    </source>
</reference>
<dbReference type="PANTHER" id="PTHR43479:SF11">
    <property type="entry name" value="ACREF_ENVCD OPERON REPRESSOR-RELATED"/>
    <property type="match status" value="1"/>
</dbReference>
<dbReference type="InterPro" id="IPR001647">
    <property type="entry name" value="HTH_TetR"/>
</dbReference>
<keyword evidence="5" id="KW-1185">Reference proteome</keyword>
<dbReference type="SUPFAM" id="SSF46689">
    <property type="entry name" value="Homeodomain-like"/>
    <property type="match status" value="1"/>
</dbReference>
<proteinExistence type="predicted"/>
<name>A0A4R8MH79_9FLAO</name>
<accession>A0A4R8MH79</accession>
<keyword evidence="1 2" id="KW-0238">DNA-binding</keyword>
<feature type="domain" description="HTH tetR-type" evidence="3">
    <location>
        <begin position="13"/>
        <end position="73"/>
    </location>
</feature>
<gene>
    <name evidence="4" type="ORF">DFQ06_1307</name>
</gene>
<evidence type="ECO:0000256" key="1">
    <source>
        <dbReference type="ARBA" id="ARBA00023125"/>
    </source>
</evidence>
<dbReference type="EMBL" id="SORL01000007">
    <property type="protein sequence ID" value="TDY64398.1"/>
    <property type="molecule type" value="Genomic_DNA"/>
</dbReference>
<dbReference type="InterPro" id="IPR054422">
    <property type="entry name" value="TetR-like_HI_0893_C"/>
</dbReference>
<evidence type="ECO:0000259" key="3">
    <source>
        <dbReference type="PROSITE" id="PS50977"/>
    </source>
</evidence>
<dbReference type="SUPFAM" id="SSF48498">
    <property type="entry name" value="Tetracyclin repressor-like, C-terminal domain"/>
    <property type="match status" value="1"/>
</dbReference>
<dbReference type="InterPro" id="IPR050624">
    <property type="entry name" value="HTH-type_Tx_Regulator"/>
</dbReference>
<protein>
    <submittedName>
        <fullName evidence="4">TetR family transcriptional regulator</fullName>
    </submittedName>
</protein>
<dbReference type="GO" id="GO:0003677">
    <property type="term" value="F:DNA binding"/>
    <property type="evidence" value="ECO:0007669"/>
    <property type="project" value="UniProtKB-UniRule"/>
</dbReference>
<organism evidence="4 5">
    <name type="scientific">Algibacter lectus</name>
    <dbReference type="NCBI Taxonomy" id="221126"/>
    <lineage>
        <taxon>Bacteria</taxon>
        <taxon>Pseudomonadati</taxon>
        <taxon>Bacteroidota</taxon>
        <taxon>Flavobacteriia</taxon>
        <taxon>Flavobacteriales</taxon>
        <taxon>Flavobacteriaceae</taxon>
        <taxon>Algibacter</taxon>
    </lineage>
</organism>
<dbReference type="AlphaFoldDB" id="A0A4R8MH79"/>
<evidence type="ECO:0000313" key="4">
    <source>
        <dbReference type="EMBL" id="TDY64398.1"/>
    </source>
</evidence>